<feature type="domain" description="LarA-like N-terminal" evidence="1">
    <location>
        <begin position="6"/>
        <end position="202"/>
    </location>
</feature>
<sequence length="412" mass="44760">MIPIGYGKEKIAFEVADTRLIGVLKPNAVEVTATGAAAVEDALDHPIGTPKLEEIVRAGQKVVIITSDITRPMPSKVVLPPVLQRLYRAGIAKSDITVVFALGSHRSHTPEEIERMVGAEIAAEIRCIDSDPEDVVHLGVTEEGTDVDIFRPVTEADVVVCLGNLEYHYFAGYSGGAKAVMPGVSTPRAIRQNHRMMVDERAYAGNVDSPVRRDVEDCIRFQPIDFIVNVVLDETKTVIKAVAGHYIEAHREGCSFLDRLYKIELDRQADIVVVSAGGYPKDLNMYQAQKALDNAKHAVRPGGVIVWVAQCSEGFGSATFESWMTTKTPAQMIEEIKRDFKLGGHKAAAIALVLQKASIYFVSDIDPDTVRAMSLTPFASAEAAFAAATEVCGHDSTVYVMPYGGSTLPSFR</sequence>
<dbReference type="PANTHER" id="PTHR33171">
    <property type="entry name" value="LAR_N DOMAIN-CONTAINING PROTEIN"/>
    <property type="match status" value="1"/>
</dbReference>
<evidence type="ECO:0000313" key="4">
    <source>
        <dbReference type="Proteomes" id="UP000886891"/>
    </source>
</evidence>
<protein>
    <submittedName>
        <fullName evidence="3">Nickel-dependent lactate racemase</fullName>
    </submittedName>
</protein>
<name>A0A9D1SX88_9FIRM</name>
<dbReference type="InterPro" id="IPR043166">
    <property type="entry name" value="LarA-like_C"/>
</dbReference>
<dbReference type="EMBL" id="DVOH01000037">
    <property type="protein sequence ID" value="HIV00428.1"/>
    <property type="molecule type" value="Genomic_DNA"/>
</dbReference>
<dbReference type="Gene3D" id="3.90.226.30">
    <property type="match status" value="1"/>
</dbReference>
<dbReference type="InterPro" id="IPR047926">
    <property type="entry name" value="Ni_dep_LarA"/>
</dbReference>
<reference evidence="3" key="1">
    <citation type="submission" date="2020-10" db="EMBL/GenBank/DDBJ databases">
        <authorList>
            <person name="Gilroy R."/>
        </authorList>
    </citation>
    <scope>NUCLEOTIDE SEQUENCE</scope>
    <source>
        <strain evidence="3">23406</strain>
    </source>
</reference>
<evidence type="ECO:0000313" key="3">
    <source>
        <dbReference type="EMBL" id="HIV00428.1"/>
    </source>
</evidence>
<feature type="domain" description="Lactate racemase C-terminal" evidence="2">
    <location>
        <begin position="267"/>
        <end position="406"/>
    </location>
</feature>
<gene>
    <name evidence="3" type="primary">larA</name>
    <name evidence="3" type="ORF">IAB14_04885</name>
</gene>
<evidence type="ECO:0000259" key="2">
    <source>
        <dbReference type="Pfam" id="PF21113"/>
    </source>
</evidence>
<dbReference type="PANTHER" id="PTHR33171:SF17">
    <property type="entry name" value="LARA-LIKE N-TERMINAL DOMAIN-CONTAINING PROTEIN"/>
    <property type="match status" value="1"/>
</dbReference>
<comment type="caution">
    <text evidence="3">The sequence shown here is derived from an EMBL/GenBank/DDBJ whole genome shotgun (WGS) entry which is preliminary data.</text>
</comment>
<evidence type="ECO:0000259" key="1">
    <source>
        <dbReference type="Pfam" id="PF09861"/>
    </source>
</evidence>
<dbReference type="InterPro" id="IPR048520">
    <property type="entry name" value="LarA_C"/>
</dbReference>
<proteinExistence type="predicted"/>
<reference evidence="3" key="2">
    <citation type="journal article" date="2021" name="PeerJ">
        <title>Extensive microbial diversity within the chicken gut microbiome revealed by metagenomics and culture.</title>
        <authorList>
            <person name="Gilroy R."/>
            <person name="Ravi A."/>
            <person name="Getino M."/>
            <person name="Pursley I."/>
            <person name="Horton D.L."/>
            <person name="Alikhan N.F."/>
            <person name="Baker D."/>
            <person name="Gharbi K."/>
            <person name="Hall N."/>
            <person name="Watson M."/>
            <person name="Adriaenssens E.M."/>
            <person name="Foster-Nyarko E."/>
            <person name="Jarju S."/>
            <person name="Secka A."/>
            <person name="Antonio M."/>
            <person name="Oren A."/>
            <person name="Chaudhuri R.R."/>
            <person name="La Ragione R."/>
            <person name="Hildebrand F."/>
            <person name="Pallen M.J."/>
        </authorList>
    </citation>
    <scope>NUCLEOTIDE SEQUENCE</scope>
    <source>
        <strain evidence="3">23406</strain>
    </source>
</reference>
<dbReference type="Pfam" id="PF21113">
    <property type="entry name" value="LarA_C"/>
    <property type="match status" value="1"/>
</dbReference>
<dbReference type="AlphaFoldDB" id="A0A9D1SX88"/>
<dbReference type="Proteomes" id="UP000886891">
    <property type="component" value="Unassembled WGS sequence"/>
</dbReference>
<dbReference type="InterPro" id="IPR018657">
    <property type="entry name" value="LarA-like_N"/>
</dbReference>
<organism evidence="3 4">
    <name type="scientific">Candidatus Stercoripulliclostridium merdipullorum</name>
    <dbReference type="NCBI Taxonomy" id="2840952"/>
    <lineage>
        <taxon>Bacteria</taxon>
        <taxon>Bacillati</taxon>
        <taxon>Bacillota</taxon>
        <taxon>Clostridia</taxon>
        <taxon>Eubacteriales</taxon>
        <taxon>Candidatus Stercoripulliclostridium</taxon>
    </lineage>
</organism>
<dbReference type="Gene3D" id="3.40.50.11440">
    <property type="match status" value="1"/>
</dbReference>
<dbReference type="GO" id="GO:0050043">
    <property type="term" value="F:lactate racemase activity"/>
    <property type="evidence" value="ECO:0007669"/>
    <property type="project" value="InterPro"/>
</dbReference>
<dbReference type="InterPro" id="IPR048068">
    <property type="entry name" value="LarA-like"/>
</dbReference>
<dbReference type="NCBIfam" id="NF033504">
    <property type="entry name" value="Ni_dep_LarA"/>
    <property type="match status" value="1"/>
</dbReference>
<dbReference type="Pfam" id="PF09861">
    <property type="entry name" value="Lar_N"/>
    <property type="match status" value="1"/>
</dbReference>
<accession>A0A9D1SX88</accession>